<proteinExistence type="predicted"/>
<evidence type="ECO:0000313" key="1">
    <source>
        <dbReference type="EMBL" id="QIW87251.1"/>
    </source>
</evidence>
<keyword evidence="2" id="KW-1185">Reference proteome</keyword>
<dbReference type="Proteomes" id="UP000671973">
    <property type="component" value="Segment"/>
</dbReference>
<reference evidence="1 2" key="1">
    <citation type="submission" date="2020-03" db="EMBL/GenBank/DDBJ databases">
        <authorList>
            <person name="Holtappels D."/>
            <person name="Bomans J.P.J."/>
            <person name="Lavigne R."/>
            <person name="Wagemans J."/>
        </authorList>
    </citation>
    <scope>NUCLEOTIDE SEQUENCE [LARGE SCALE GENOMIC DNA]</scope>
    <source>
        <strain evidence="1 2">OLIVR1</strain>
    </source>
</reference>
<evidence type="ECO:0000313" key="2">
    <source>
        <dbReference type="Proteomes" id="UP000671973"/>
    </source>
</evidence>
<dbReference type="EMBL" id="MT234338">
    <property type="protein sequence ID" value="QIW87251.1"/>
    <property type="molecule type" value="Genomic_DNA"/>
</dbReference>
<protein>
    <submittedName>
        <fullName evidence="1">Uncharacterized protein</fullName>
    </submittedName>
</protein>
<accession>A0A858MSG0</accession>
<organism evidence="1 2">
    <name type="scientific">Agrobacterium phage OLIVR1</name>
    <dbReference type="NCBI Taxonomy" id="2723769"/>
    <lineage>
        <taxon>Viruses</taxon>
        <taxon>Duplodnaviria</taxon>
        <taxon>Heunggongvirae</taxon>
        <taxon>Uroviricota</taxon>
        <taxon>Caudoviricetes</taxon>
        <taxon>Schitoviridae</taxon>
        <taxon>Oliverunavirus</taxon>
        <taxon>Oliverunavirus OLIVR1</taxon>
    </lineage>
</organism>
<name>A0A858MSG0_9CAUD</name>
<gene>
    <name evidence="1" type="ORF">Ab1vBOLIVR1_gp56</name>
</gene>
<sequence length="37" mass="4125">MRTTLGPLTALISKARQSSSGDSTIQQHCMYEIRVML</sequence>